<dbReference type="Gene3D" id="3.20.20.220">
    <property type="match status" value="1"/>
</dbReference>
<dbReference type="CDD" id="cd00537">
    <property type="entry name" value="MTHFR"/>
    <property type="match status" value="1"/>
</dbReference>
<evidence type="ECO:0000256" key="11">
    <source>
        <dbReference type="ARBA" id="ARBA00048628"/>
    </source>
</evidence>
<proteinExistence type="inferred from homology"/>
<dbReference type="UniPathway" id="UPA00193"/>
<comment type="pathway">
    <text evidence="2 12">One-carbon metabolism; tetrahydrofolate interconversion.</text>
</comment>
<dbReference type="NCBIfam" id="TIGR00676">
    <property type="entry name" value="fadh2"/>
    <property type="match status" value="1"/>
</dbReference>
<dbReference type="InterPro" id="IPR004620">
    <property type="entry name" value="MTHF_reductase_bac"/>
</dbReference>
<dbReference type="SUPFAM" id="SSF51730">
    <property type="entry name" value="FAD-linked oxidoreductase"/>
    <property type="match status" value="1"/>
</dbReference>
<keyword evidence="6 12" id="KW-0274">FAD</keyword>
<comment type="pathway">
    <text evidence="10">Amino-acid biosynthesis; L-methionine biosynthesis via de novo pathway.</text>
</comment>
<dbReference type="EMBL" id="CP058627">
    <property type="protein sequence ID" value="QLG89685.1"/>
    <property type="molecule type" value="Genomic_DNA"/>
</dbReference>
<evidence type="ECO:0000313" key="14">
    <source>
        <dbReference type="Proteomes" id="UP000509597"/>
    </source>
</evidence>
<evidence type="ECO:0000256" key="4">
    <source>
        <dbReference type="ARBA" id="ARBA00022605"/>
    </source>
</evidence>
<accession>A0A7H9BMA1</accession>
<dbReference type="GO" id="GO:0071949">
    <property type="term" value="F:FAD binding"/>
    <property type="evidence" value="ECO:0007669"/>
    <property type="project" value="TreeGrafter"/>
</dbReference>
<evidence type="ECO:0000256" key="8">
    <source>
        <dbReference type="ARBA" id="ARBA00023027"/>
    </source>
</evidence>
<evidence type="ECO:0000313" key="13">
    <source>
        <dbReference type="EMBL" id="QLG89685.1"/>
    </source>
</evidence>
<keyword evidence="5 12" id="KW-0285">Flavoprotein</keyword>
<keyword evidence="8" id="KW-0520">NAD</keyword>
<name>A0A7H9BMA1_9NEIS</name>
<dbReference type="Pfam" id="PF02219">
    <property type="entry name" value="MTHFR"/>
    <property type="match status" value="1"/>
</dbReference>
<dbReference type="GO" id="GO:0009086">
    <property type="term" value="P:methionine biosynthetic process"/>
    <property type="evidence" value="ECO:0007669"/>
    <property type="project" value="UniProtKB-KW"/>
</dbReference>
<organism evidence="13 14">
    <name type="scientific">Chitinibacter bivalviorum</name>
    <dbReference type="NCBI Taxonomy" id="2739434"/>
    <lineage>
        <taxon>Bacteria</taxon>
        <taxon>Pseudomonadati</taxon>
        <taxon>Pseudomonadota</taxon>
        <taxon>Betaproteobacteria</taxon>
        <taxon>Neisseriales</taxon>
        <taxon>Chitinibacteraceae</taxon>
        <taxon>Chitinibacter</taxon>
    </lineage>
</organism>
<dbReference type="KEGG" id="chiz:HQ393_16310"/>
<dbReference type="InterPro" id="IPR003171">
    <property type="entry name" value="Mehydrof_redctse-like"/>
</dbReference>
<evidence type="ECO:0000256" key="10">
    <source>
        <dbReference type="ARBA" id="ARBA00034478"/>
    </source>
</evidence>
<keyword evidence="14" id="KW-1185">Reference proteome</keyword>
<keyword evidence="7 12" id="KW-0560">Oxidoreductase</keyword>
<evidence type="ECO:0000256" key="1">
    <source>
        <dbReference type="ARBA" id="ARBA00001974"/>
    </source>
</evidence>
<evidence type="ECO:0000256" key="12">
    <source>
        <dbReference type="RuleBase" id="RU003862"/>
    </source>
</evidence>
<evidence type="ECO:0000256" key="2">
    <source>
        <dbReference type="ARBA" id="ARBA00004777"/>
    </source>
</evidence>
<evidence type="ECO:0000256" key="5">
    <source>
        <dbReference type="ARBA" id="ARBA00022630"/>
    </source>
</evidence>
<dbReference type="AlphaFoldDB" id="A0A7H9BMA1"/>
<dbReference type="InterPro" id="IPR029041">
    <property type="entry name" value="FAD-linked_oxidoreductase-like"/>
</dbReference>
<gene>
    <name evidence="13" type="primary">metF</name>
    <name evidence="13" type="ORF">HQ393_16310</name>
</gene>
<protein>
    <recommendedName>
        <fullName evidence="12">Methylenetetrahydrofolate reductase</fullName>
        <ecNumber evidence="12">1.5.1.54</ecNumber>
    </recommendedName>
</protein>
<keyword evidence="9" id="KW-0486">Methionine biosynthesis</keyword>
<comment type="catalytic activity">
    <reaction evidence="11">
        <text>(6S)-5-methyl-5,6,7,8-tetrahydrofolate + NAD(+) = (6R)-5,10-methylene-5,6,7,8-tetrahydrofolate + NADH + H(+)</text>
        <dbReference type="Rhea" id="RHEA:19821"/>
        <dbReference type="ChEBI" id="CHEBI:15378"/>
        <dbReference type="ChEBI" id="CHEBI:15636"/>
        <dbReference type="ChEBI" id="CHEBI:18608"/>
        <dbReference type="ChEBI" id="CHEBI:57540"/>
        <dbReference type="ChEBI" id="CHEBI:57945"/>
        <dbReference type="EC" id="1.5.1.54"/>
    </reaction>
    <physiologicalReaction direction="right-to-left" evidence="11">
        <dbReference type="Rhea" id="RHEA:19823"/>
    </physiologicalReaction>
</comment>
<keyword evidence="4" id="KW-0028">Amino-acid biosynthesis</keyword>
<dbReference type="RefSeq" id="WP_179356639.1">
    <property type="nucleotide sequence ID" value="NZ_CP058627.1"/>
</dbReference>
<dbReference type="Proteomes" id="UP000509597">
    <property type="component" value="Chromosome"/>
</dbReference>
<sequence length="278" mass="30872">MQSSLRPISFEFFPPKTDEGASKLATTRQQLAQFKPEFFSVTFGAGGTTQEGTLRAVLSIREAGFAAAPHLSCIGSTKENIREIVQQYKDHGIRHIVALRGDIPSGMVGLGEFRYANELVSFLRAEFGDWFHIEVAAYPEFHPQSESAEADMRNFVNKVRAGADSAITQYFFNADAYFRFVDEVQARGVNIPIVPGIMPIQNYSQLQRFSDMCGAEIPRWLRLRLQAYGDDMASIRSFGLDFVTELSDRLLSGGAPGLHFYTLNSAGAVSTVCQRLGY</sequence>
<comment type="similarity">
    <text evidence="3 12">Belongs to the methylenetetrahydrofolate reductase family.</text>
</comment>
<evidence type="ECO:0000256" key="6">
    <source>
        <dbReference type="ARBA" id="ARBA00022827"/>
    </source>
</evidence>
<dbReference type="PANTHER" id="PTHR45754">
    <property type="entry name" value="METHYLENETETRAHYDROFOLATE REDUCTASE"/>
    <property type="match status" value="1"/>
</dbReference>
<dbReference type="GO" id="GO:0005829">
    <property type="term" value="C:cytosol"/>
    <property type="evidence" value="ECO:0007669"/>
    <property type="project" value="InterPro"/>
</dbReference>
<evidence type="ECO:0000256" key="9">
    <source>
        <dbReference type="ARBA" id="ARBA00023167"/>
    </source>
</evidence>
<evidence type="ECO:0000256" key="7">
    <source>
        <dbReference type="ARBA" id="ARBA00023002"/>
    </source>
</evidence>
<comment type="cofactor">
    <cofactor evidence="1 12">
        <name>FAD</name>
        <dbReference type="ChEBI" id="CHEBI:57692"/>
    </cofactor>
</comment>
<evidence type="ECO:0000256" key="3">
    <source>
        <dbReference type="ARBA" id="ARBA00006743"/>
    </source>
</evidence>
<dbReference type="GO" id="GO:0035999">
    <property type="term" value="P:tetrahydrofolate interconversion"/>
    <property type="evidence" value="ECO:0007669"/>
    <property type="project" value="UniProtKB-UniPathway"/>
</dbReference>
<reference evidence="13 14" key="1">
    <citation type="submission" date="2020-07" db="EMBL/GenBank/DDBJ databases">
        <title>Complete genome sequence of Chitinibacter sp. 2T18.</title>
        <authorList>
            <person name="Bae J.-W."/>
            <person name="Choi J.-W."/>
        </authorList>
    </citation>
    <scope>NUCLEOTIDE SEQUENCE [LARGE SCALE GENOMIC DNA]</scope>
    <source>
        <strain evidence="13 14">2T18</strain>
    </source>
</reference>
<dbReference type="GO" id="GO:0106312">
    <property type="term" value="F:methylenetetrahydrofolate reductase (NADH) activity"/>
    <property type="evidence" value="ECO:0007669"/>
    <property type="project" value="UniProtKB-EC"/>
</dbReference>
<dbReference type="EC" id="1.5.1.54" evidence="12"/>
<dbReference type="PANTHER" id="PTHR45754:SF3">
    <property type="entry name" value="METHYLENETETRAHYDROFOLATE REDUCTASE (NADPH)"/>
    <property type="match status" value="1"/>
</dbReference>